<evidence type="ECO:0000256" key="5">
    <source>
        <dbReference type="ARBA" id="ARBA00023274"/>
    </source>
</evidence>
<gene>
    <name evidence="7" type="ORF">cyc_08304</name>
</gene>
<evidence type="ECO:0000256" key="3">
    <source>
        <dbReference type="ARBA" id="ARBA00022980"/>
    </source>
</evidence>
<proteinExistence type="inferred from homology"/>
<evidence type="ECO:0000313" key="7">
    <source>
        <dbReference type="EMBL" id="OEH79024.1"/>
    </source>
</evidence>
<evidence type="ECO:0000256" key="2">
    <source>
        <dbReference type="ARBA" id="ARBA00009254"/>
    </source>
</evidence>
<dbReference type="GeneID" id="34624063"/>
<dbReference type="Gene3D" id="6.10.330.20">
    <property type="match status" value="1"/>
</dbReference>
<dbReference type="GO" id="GO:0003735">
    <property type="term" value="F:structural constituent of ribosome"/>
    <property type="evidence" value="ECO:0007669"/>
    <property type="project" value="InterPro"/>
</dbReference>
<comment type="similarity">
    <text evidence="2">Belongs to the universal ribosomal protein uL29 family.</text>
</comment>
<dbReference type="Pfam" id="PF06984">
    <property type="entry name" value="MRP-L47"/>
    <property type="match status" value="1"/>
</dbReference>
<evidence type="ECO:0000313" key="8">
    <source>
        <dbReference type="Proteomes" id="UP000095192"/>
    </source>
</evidence>
<evidence type="ECO:0000256" key="1">
    <source>
        <dbReference type="ARBA" id="ARBA00004173"/>
    </source>
</evidence>
<dbReference type="AlphaFoldDB" id="A0A1D3D6E3"/>
<keyword evidence="5" id="KW-0687">Ribonucleoprotein</keyword>
<accession>A0A1D3D6E3</accession>
<protein>
    <recommendedName>
        <fullName evidence="6">Large ribosomal subunit protein uL29m</fullName>
    </recommendedName>
</protein>
<comment type="subcellular location">
    <subcellularLocation>
        <location evidence="1">Mitochondrion</location>
    </subcellularLocation>
</comment>
<evidence type="ECO:0000256" key="4">
    <source>
        <dbReference type="ARBA" id="ARBA00023128"/>
    </source>
</evidence>
<dbReference type="OrthoDB" id="270763at2759"/>
<reference evidence="7 8" key="1">
    <citation type="journal article" date="2016" name="BMC Genomics">
        <title>Comparative genomics reveals Cyclospora cayetanensis possesses coccidia-like metabolism and invasion components but unique surface antigens.</title>
        <authorList>
            <person name="Liu S."/>
            <person name="Wang L."/>
            <person name="Zheng H."/>
            <person name="Xu Z."/>
            <person name="Roellig D.M."/>
            <person name="Li N."/>
            <person name="Frace M.A."/>
            <person name="Tang K."/>
            <person name="Arrowood M.J."/>
            <person name="Moss D.M."/>
            <person name="Zhang L."/>
            <person name="Feng Y."/>
            <person name="Xiao L."/>
        </authorList>
    </citation>
    <scope>NUCLEOTIDE SEQUENCE [LARGE SCALE GENOMIC DNA]</scope>
    <source>
        <strain evidence="7 8">CHN_HEN01</strain>
    </source>
</reference>
<keyword evidence="3 7" id="KW-0689">Ribosomal protein</keyword>
<name>A0A1D3D6E3_9EIME</name>
<organism evidence="7 8">
    <name type="scientific">Cyclospora cayetanensis</name>
    <dbReference type="NCBI Taxonomy" id="88456"/>
    <lineage>
        <taxon>Eukaryota</taxon>
        <taxon>Sar</taxon>
        <taxon>Alveolata</taxon>
        <taxon>Apicomplexa</taxon>
        <taxon>Conoidasida</taxon>
        <taxon>Coccidia</taxon>
        <taxon>Eucoccidiorida</taxon>
        <taxon>Eimeriorina</taxon>
        <taxon>Eimeriidae</taxon>
        <taxon>Cyclospora</taxon>
    </lineage>
</organism>
<keyword evidence="4" id="KW-0496">Mitochondrion</keyword>
<evidence type="ECO:0000256" key="6">
    <source>
        <dbReference type="ARBA" id="ARBA00035289"/>
    </source>
</evidence>
<dbReference type="VEuPathDB" id="ToxoDB:LOC34624063"/>
<dbReference type="PANTHER" id="PTHR21183:SF18">
    <property type="entry name" value="LARGE RIBOSOMAL SUBUNIT PROTEIN UL29M"/>
    <property type="match status" value="1"/>
</dbReference>
<dbReference type="GO" id="GO:0032543">
    <property type="term" value="P:mitochondrial translation"/>
    <property type="evidence" value="ECO:0007669"/>
    <property type="project" value="TreeGrafter"/>
</dbReference>
<dbReference type="EMBL" id="JROU02000536">
    <property type="protein sequence ID" value="OEH79024.1"/>
    <property type="molecule type" value="Genomic_DNA"/>
</dbReference>
<dbReference type="PANTHER" id="PTHR21183">
    <property type="entry name" value="RIBOSOMAL PROTEIN L47, MITOCHONDRIAL-RELATED"/>
    <property type="match status" value="1"/>
</dbReference>
<sequence>MSGVLHALRRCVAPVACNPTGPPMRGIEELWKGGYLDPSLPASVKNSLAVAGDAWPARLLRQKSFDDLHKLWFVLLKEKNLLLGERWAAWQAKTQMKHPERLKKVKLSMKRILTVLSRRAIHEQCLFAQRLLQQQQKREALELQRHELERHMLQLQQKIRLQQRQQEQQQRSRSSLACLAWQQQLETAKSKHEELLILLKPLRHEVQSLLAPDWRYERRFSDLPGPITWRKEFLPVLRNKKKIFKF</sequence>
<dbReference type="InterPro" id="IPR010729">
    <property type="entry name" value="Ribosomal_uL29_mit"/>
</dbReference>
<dbReference type="InterPro" id="IPR038340">
    <property type="entry name" value="MRP-L47_sf"/>
</dbReference>
<keyword evidence="8" id="KW-1185">Reference proteome</keyword>
<dbReference type="GO" id="GO:0005762">
    <property type="term" value="C:mitochondrial large ribosomal subunit"/>
    <property type="evidence" value="ECO:0007669"/>
    <property type="project" value="TreeGrafter"/>
</dbReference>
<comment type="caution">
    <text evidence="7">The sequence shown here is derived from an EMBL/GenBank/DDBJ whole genome shotgun (WGS) entry which is preliminary data.</text>
</comment>
<dbReference type="VEuPathDB" id="ToxoDB:cyc_08304"/>
<dbReference type="Proteomes" id="UP000095192">
    <property type="component" value="Unassembled WGS sequence"/>
</dbReference>